<organism evidence="2 3">
    <name type="scientific">Pullulanibacillus pueri</name>
    <dbReference type="NCBI Taxonomy" id="1437324"/>
    <lineage>
        <taxon>Bacteria</taxon>
        <taxon>Bacillati</taxon>
        <taxon>Bacillota</taxon>
        <taxon>Bacilli</taxon>
        <taxon>Bacillales</taxon>
        <taxon>Sporolactobacillaceae</taxon>
        <taxon>Pullulanibacillus</taxon>
    </lineage>
</organism>
<gene>
    <name evidence="2" type="ORF">GCM10007096_10410</name>
</gene>
<protein>
    <submittedName>
        <fullName evidence="2">Oxidoreductase</fullName>
    </submittedName>
</protein>
<dbReference type="PROSITE" id="PS51318">
    <property type="entry name" value="TAT"/>
    <property type="match status" value="1"/>
</dbReference>
<dbReference type="NCBIfam" id="TIGR01409">
    <property type="entry name" value="TAT_signal_seq"/>
    <property type="match status" value="1"/>
</dbReference>
<dbReference type="Proteomes" id="UP000656813">
    <property type="component" value="Unassembled WGS sequence"/>
</dbReference>
<keyword evidence="1" id="KW-1133">Transmembrane helix</keyword>
<accession>A0A8J3EL37</accession>
<dbReference type="EMBL" id="BMFV01000005">
    <property type="protein sequence ID" value="GGH77871.1"/>
    <property type="molecule type" value="Genomic_DNA"/>
</dbReference>
<dbReference type="InterPro" id="IPR006311">
    <property type="entry name" value="TAT_signal"/>
</dbReference>
<keyword evidence="1" id="KW-0472">Membrane</keyword>
<evidence type="ECO:0000313" key="3">
    <source>
        <dbReference type="Proteomes" id="UP000656813"/>
    </source>
</evidence>
<comment type="caution">
    <text evidence="2">The sequence shown here is derived from an EMBL/GenBank/DDBJ whole genome shotgun (WGS) entry which is preliminary data.</text>
</comment>
<evidence type="ECO:0000256" key="1">
    <source>
        <dbReference type="SAM" id="Phobius"/>
    </source>
</evidence>
<name>A0A8J3EL37_9BACL</name>
<dbReference type="InterPro" id="IPR019546">
    <property type="entry name" value="TAT_signal_bac_arc"/>
</dbReference>
<reference evidence="2" key="1">
    <citation type="journal article" date="2014" name="Int. J. Syst. Evol. Microbiol.">
        <title>Complete genome sequence of Corynebacterium casei LMG S-19264T (=DSM 44701T), isolated from a smear-ripened cheese.</title>
        <authorList>
            <consortium name="US DOE Joint Genome Institute (JGI-PGF)"/>
            <person name="Walter F."/>
            <person name="Albersmeier A."/>
            <person name="Kalinowski J."/>
            <person name="Ruckert C."/>
        </authorList>
    </citation>
    <scope>NUCLEOTIDE SEQUENCE</scope>
    <source>
        <strain evidence="2">CGMCC 1.12777</strain>
    </source>
</reference>
<proteinExistence type="predicted"/>
<keyword evidence="3" id="KW-1185">Reference proteome</keyword>
<dbReference type="Pfam" id="PF13618">
    <property type="entry name" value="Gluconate_2-dh3"/>
    <property type="match status" value="1"/>
</dbReference>
<dbReference type="AlphaFoldDB" id="A0A8J3EL37"/>
<dbReference type="RefSeq" id="WP_229745415.1">
    <property type="nucleotide sequence ID" value="NZ_BMFV01000005.1"/>
</dbReference>
<dbReference type="InterPro" id="IPR027056">
    <property type="entry name" value="Gluconate_2DH_su3"/>
</dbReference>
<reference evidence="2" key="2">
    <citation type="submission" date="2020-09" db="EMBL/GenBank/DDBJ databases">
        <authorList>
            <person name="Sun Q."/>
            <person name="Zhou Y."/>
        </authorList>
    </citation>
    <scope>NUCLEOTIDE SEQUENCE</scope>
    <source>
        <strain evidence="2">CGMCC 1.12777</strain>
    </source>
</reference>
<evidence type="ECO:0000313" key="2">
    <source>
        <dbReference type="EMBL" id="GGH77871.1"/>
    </source>
</evidence>
<feature type="transmembrane region" description="Helical" evidence="1">
    <location>
        <begin position="27"/>
        <end position="47"/>
    </location>
</feature>
<keyword evidence="1" id="KW-0812">Transmembrane</keyword>
<sequence>MADENNKNEKELTEEQRMSRRRFIKNSGLAAGGLVVGGVAGGLIPWGGTKHDNKTQNAAQKETRKDYNHALMFFTQAEFKTVEAAVERIFPTDENGPGAKDLGVGYYIDHQLAGSWGFNARDYMQPPFYHGEKSQGYQGRMRRREIFRIGLKEMQNYSQSKYKKNFEDLTEDQQDKVLKDFEGDKVNLTTISPSGFFDMLRSSVLEGAYSDPLYGGNKDMAGWSMREYPGDQMGYTNIIDKDFQKIKPQSLQDHM</sequence>